<protein>
    <recommendedName>
        <fullName evidence="3">Lipoprotein</fullName>
    </recommendedName>
</protein>
<evidence type="ECO:0008006" key="3">
    <source>
        <dbReference type="Google" id="ProtNLM"/>
    </source>
</evidence>
<organism evidence="1 2">
    <name type="scientific">Piscinibacter sakaiensis</name>
    <name type="common">Ideonella sakaiensis</name>
    <dbReference type="NCBI Taxonomy" id="1547922"/>
    <lineage>
        <taxon>Bacteria</taxon>
        <taxon>Pseudomonadati</taxon>
        <taxon>Pseudomonadota</taxon>
        <taxon>Betaproteobacteria</taxon>
        <taxon>Burkholderiales</taxon>
        <taxon>Sphaerotilaceae</taxon>
        <taxon>Piscinibacter</taxon>
    </lineage>
</organism>
<evidence type="ECO:0000313" key="1">
    <source>
        <dbReference type="EMBL" id="GAP39046.1"/>
    </source>
</evidence>
<dbReference type="OrthoDB" id="9150924at2"/>
<gene>
    <name evidence="1" type="ORF">ISF6_0759</name>
</gene>
<proteinExistence type="predicted"/>
<name>A0A0K8P8T5_PISS1</name>
<dbReference type="RefSeq" id="WP_054022873.1">
    <property type="nucleotide sequence ID" value="NZ_BBYR01000140.1"/>
</dbReference>
<dbReference type="STRING" id="1547922.ISF6_0759"/>
<dbReference type="EMBL" id="BBYR01000140">
    <property type="protein sequence ID" value="GAP39046.1"/>
    <property type="molecule type" value="Genomic_DNA"/>
</dbReference>
<dbReference type="AlphaFoldDB" id="A0A0K8P8T5"/>
<accession>A0A0K8P8T5</accession>
<comment type="caution">
    <text evidence="1">The sequence shown here is derived from an EMBL/GenBank/DDBJ whole genome shotgun (WGS) entry which is preliminary data.</text>
</comment>
<dbReference type="PROSITE" id="PS51257">
    <property type="entry name" value="PROKAR_LIPOPROTEIN"/>
    <property type="match status" value="1"/>
</dbReference>
<dbReference type="Proteomes" id="UP000037660">
    <property type="component" value="Unassembled WGS sequence"/>
</dbReference>
<sequence length="178" mass="19534">MDKQRTILVATLGAAVLLAGCATPRAPDPTAEVPHCYKSNKGRVIACTPTAAPSLNADAEAKRFVPDRDALTVYVVRRNWGDGRNFVKVYPDGGAGVDTLPDTMVRFKFKPGSHSVAFEFDGKRQSTTVEGRAGETRFLRFDGMVWAWKSTYEWVVESETATRERALKARLVADVAVL</sequence>
<reference evidence="1 2" key="2">
    <citation type="journal article" date="2016" name="Science">
        <title>A bacterium that degrades and assimilates poly(ethylene terephthalate).</title>
        <authorList>
            <person name="Yoshida S."/>
            <person name="Hiraga K."/>
            <person name="Takehana T."/>
            <person name="Taniguchi I."/>
            <person name="Yamaji H."/>
            <person name="Maeda Y."/>
            <person name="Toyohara K."/>
            <person name="Miyamoto K."/>
            <person name="Kimura Y."/>
            <person name="Oda K."/>
        </authorList>
    </citation>
    <scope>NUCLEOTIDE SEQUENCE [LARGE SCALE GENOMIC DNA]</scope>
    <source>
        <strain evidence="2">NBRC 110686 / TISTR 2288 / 201-F6</strain>
    </source>
</reference>
<keyword evidence="2" id="KW-1185">Reference proteome</keyword>
<evidence type="ECO:0000313" key="2">
    <source>
        <dbReference type="Proteomes" id="UP000037660"/>
    </source>
</evidence>
<reference evidence="2" key="1">
    <citation type="submission" date="2015-07" db="EMBL/GenBank/DDBJ databases">
        <title>Discovery of a poly(ethylene terephthalate assimilation.</title>
        <authorList>
            <person name="Yoshida S."/>
            <person name="Hiraga K."/>
            <person name="Takehana T."/>
            <person name="Taniguchi I."/>
            <person name="Yamaji H."/>
            <person name="Maeda Y."/>
            <person name="Toyohara K."/>
            <person name="Miyamoto K."/>
            <person name="Kimura Y."/>
            <person name="Oda K."/>
        </authorList>
    </citation>
    <scope>NUCLEOTIDE SEQUENCE [LARGE SCALE GENOMIC DNA]</scope>
    <source>
        <strain evidence="2">NBRC 110686 / TISTR 2288 / 201-F6</strain>
    </source>
</reference>